<dbReference type="InterPro" id="IPR025329">
    <property type="entry name" value="DUF4235"/>
</dbReference>
<dbReference type="Pfam" id="PF14019">
    <property type="entry name" value="DUF4235"/>
    <property type="match status" value="1"/>
</dbReference>
<dbReference type="RefSeq" id="WP_129314599.1">
    <property type="nucleotide sequence ID" value="NZ_CP197643.1"/>
</dbReference>
<protein>
    <submittedName>
        <fullName evidence="1">DUF4235 domain-containing protein</fullName>
    </submittedName>
</protein>
<evidence type="ECO:0000313" key="1">
    <source>
        <dbReference type="EMBL" id="MUN55150.1"/>
    </source>
</evidence>
<evidence type="ECO:0000313" key="2">
    <source>
        <dbReference type="Proteomes" id="UP000462152"/>
    </source>
</evidence>
<gene>
    <name evidence="1" type="ORF">GMA10_07985</name>
</gene>
<dbReference type="EMBL" id="WOGT01000004">
    <property type="protein sequence ID" value="MUN55150.1"/>
    <property type="molecule type" value="Genomic_DNA"/>
</dbReference>
<dbReference type="Proteomes" id="UP000462152">
    <property type="component" value="Unassembled WGS sequence"/>
</dbReference>
<sequence>MSNPAIKIGSTVASLAGVFAANKVMTLGWKKVTGNEPPSNNPDPEESVRDIVIWTAISGVVATLIKLSVTRLANRLEHKEEIETGGQAEV</sequence>
<name>A0A7K1LJ67_9MICC</name>
<accession>A0A7K1LJ67</accession>
<comment type="caution">
    <text evidence="1">The sequence shown here is derived from an EMBL/GenBank/DDBJ whole genome shotgun (WGS) entry which is preliminary data.</text>
</comment>
<organism evidence="1 2">
    <name type="scientific">Rothia koreensis</name>
    <dbReference type="NCBI Taxonomy" id="592378"/>
    <lineage>
        <taxon>Bacteria</taxon>
        <taxon>Bacillati</taxon>
        <taxon>Actinomycetota</taxon>
        <taxon>Actinomycetes</taxon>
        <taxon>Micrococcales</taxon>
        <taxon>Micrococcaceae</taxon>
        <taxon>Rothia</taxon>
    </lineage>
</organism>
<keyword evidence="2" id="KW-1185">Reference proteome</keyword>
<proteinExistence type="predicted"/>
<dbReference type="OrthoDB" id="3268522at2"/>
<reference evidence="1 2" key="1">
    <citation type="submission" date="2019-12" db="EMBL/GenBank/DDBJ databases">
        <authorList>
            <person name="Li J."/>
            <person name="Shi Y."/>
            <person name="Xu G."/>
            <person name="Xiao D."/>
            <person name="Ran X."/>
        </authorList>
    </citation>
    <scope>NUCLEOTIDE SEQUENCE [LARGE SCALE GENOMIC DNA]</scope>
    <source>
        <strain evidence="1 2">JCM 15915</strain>
    </source>
</reference>
<dbReference type="AlphaFoldDB" id="A0A7K1LJ67"/>